<organism evidence="2 3">
    <name type="scientific">Streptomyces omiyaensis</name>
    <dbReference type="NCBI Taxonomy" id="68247"/>
    <lineage>
        <taxon>Bacteria</taxon>
        <taxon>Bacillati</taxon>
        <taxon>Actinomycetota</taxon>
        <taxon>Actinomycetes</taxon>
        <taxon>Kitasatosporales</taxon>
        <taxon>Streptomycetaceae</taxon>
        <taxon>Streptomyces</taxon>
    </lineage>
</organism>
<dbReference type="RefSeq" id="WP_392884181.1">
    <property type="nucleotide sequence ID" value="NZ_JBICZW010000020.1"/>
</dbReference>
<keyword evidence="3" id="KW-1185">Reference proteome</keyword>
<protein>
    <submittedName>
        <fullName evidence="2">PIN domain-containing protein</fullName>
    </submittedName>
</protein>
<evidence type="ECO:0000313" key="2">
    <source>
        <dbReference type="EMBL" id="MFG3192479.1"/>
    </source>
</evidence>
<proteinExistence type="predicted"/>
<accession>A0ABW7BY86</accession>
<dbReference type="InterPro" id="IPR032557">
    <property type="entry name" value="DUF4935"/>
</dbReference>
<comment type="caution">
    <text evidence="2">The sequence shown here is derived from an EMBL/GenBank/DDBJ whole genome shotgun (WGS) entry which is preliminary data.</text>
</comment>
<dbReference type="Proteomes" id="UP001604282">
    <property type="component" value="Unassembled WGS sequence"/>
</dbReference>
<dbReference type="Pfam" id="PF16289">
    <property type="entry name" value="PIN_12"/>
    <property type="match status" value="1"/>
</dbReference>
<dbReference type="EMBL" id="JBICZW010000020">
    <property type="protein sequence ID" value="MFG3192479.1"/>
    <property type="molecule type" value="Genomic_DNA"/>
</dbReference>
<feature type="domain" description="DUF4935" evidence="1">
    <location>
        <begin position="3"/>
        <end position="157"/>
    </location>
</feature>
<reference evidence="2 3" key="1">
    <citation type="submission" date="2024-10" db="EMBL/GenBank/DDBJ databases">
        <title>The Natural Products Discovery Center: Release of the First 8490 Sequenced Strains for Exploring Actinobacteria Biosynthetic Diversity.</title>
        <authorList>
            <person name="Kalkreuter E."/>
            <person name="Kautsar S.A."/>
            <person name="Yang D."/>
            <person name="Bader C.D."/>
            <person name="Teijaro C.N."/>
            <person name="Fluegel L."/>
            <person name="Davis C.M."/>
            <person name="Simpson J.R."/>
            <person name="Lauterbach L."/>
            <person name="Steele A.D."/>
            <person name="Gui C."/>
            <person name="Meng S."/>
            <person name="Li G."/>
            <person name="Viehrig K."/>
            <person name="Ye F."/>
            <person name="Su P."/>
            <person name="Kiefer A.F."/>
            <person name="Nichols A."/>
            <person name="Cepeda A.J."/>
            <person name="Yan W."/>
            <person name="Fan B."/>
            <person name="Jiang Y."/>
            <person name="Adhikari A."/>
            <person name="Zheng C.-J."/>
            <person name="Schuster L."/>
            <person name="Cowan T.M."/>
            <person name="Smanski M.J."/>
            <person name="Chevrette M.G."/>
            <person name="De Carvalho L.P.S."/>
            <person name="Shen B."/>
        </authorList>
    </citation>
    <scope>NUCLEOTIDE SEQUENCE [LARGE SCALE GENOMIC DNA]</scope>
    <source>
        <strain evidence="2 3">NPDC048229</strain>
    </source>
</reference>
<evidence type="ECO:0000259" key="1">
    <source>
        <dbReference type="Pfam" id="PF16289"/>
    </source>
</evidence>
<gene>
    <name evidence="2" type="ORF">ACGFYS_26465</name>
</gene>
<evidence type="ECO:0000313" key="3">
    <source>
        <dbReference type="Proteomes" id="UP001604282"/>
    </source>
</evidence>
<sequence length="334" mass="36317">MLITLDTNLIPRKGILRSVEISTILRIASALGARVALTQTVLAESISARRRDVQEAMDAHSRTVQKLGNFCSVDAYYIPSVDAVVDDWEAQLRSAFEELPLSGDDAVEALEREALRIKPSKSNGTGGRDAAIWLTIKRAHLATTGPTHFASNNSEDFAIRKGSDTLHPDLAQELGERLGDFTYHKDLKSIIRTLCSEAEVSIGAASFPEDLSLSIIDQIVAHNDLKNFADFADVSPDEVGPIEKIILDSLRVRSAYSAEGVVVGFLTAKFTLALAAEVHETLGTAITGALGGWFEMGNEAVALFDITVLRDVRYERPWGPEDDAFDEIDAVHPG</sequence>
<name>A0ABW7BY86_9ACTN</name>